<dbReference type="AlphaFoldDB" id="A0A6A6RQE5"/>
<organism evidence="2 3">
    <name type="scientific">Massarina eburnea CBS 473.64</name>
    <dbReference type="NCBI Taxonomy" id="1395130"/>
    <lineage>
        <taxon>Eukaryota</taxon>
        <taxon>Fungi</taxon>
        <taxon>Dikarya</taxon>
        <taxon>Ascomycota</taxon>
        <taxon>Pezizomycotina</taxon>
        <taxon>Dothideomycetes</taxon>
        <taxon>Pleosporomycetidae</taxon>
        <taxon>Pleosporales</taxon>
        <taxon>Massarineae</taxon>
        <taxon>Massarinaceae</taxon>
        <taxon>Massarina</taxon>
    </lineage>
</organism>
<dbReference type="PANTHER" id="PTHR42080">
    <property type="entry name" value="SRR1 DOMAIN-CONTAINING PROTEIN"/>
    <property type="match status" value="1"/>
</dbReference>
<accession>A0A6A6RQE5</accession>
<reference evidence="2" key="1">
    <citation type="journal article" date="2020" name="Stud. Mycol.">
        <title>101 Dothideomycetes genomes: a test case for predicting lifestyles and emergence of pathogens.</title>
        <authorList>
            <person name="Haridas S."/>
            <person name="Albert R."/>
            <person name="Binder M."/>
            <person name="Bloem J."/>
            <person name="Labutti K."/>
            <person name="Salamov A."/>
            <person name="Andreopoulos B."/>
            <person name="Baker S."/>
            <person name="Barry K."/>
            <person name="Bills G."/>
            <person name="Bluhm B."/>
            <person name="Cannon C."/>
            <person name="Castanera R."/>
            <person name="Culley D."/>
            <person name="Daum C."/>
            <person name="Ezra D."/>
            <person name="Gonzalez J."/>
            <person name="Henrissat B."/>
            <person name="Kuo A."/>
            <person name="Liang C."/>
            <person name="Lipzen A."/>
            <person name="Lutzoni F."/>
            <person name="Magnuson J."/>
            <person name="Mondo S."/>
            <person name="Nolan M."/>
            <person name="Ohm R."/>
            <person name="Pangilinan J."/>
            <person name="Park H.-J."/>
            <person name="Ramirez L."/>
            <person name="Alfaro M."/>
            <person name="Sun H."/>
            <person name="Tritt A."/>
            <person name="Yoshinaga Y."/>
            <person name="Zwiers L.-H."/>
            <person name="Turgeon B."/>
            <person name="Goodwin S."/>
            <person name="Spatafora J."/>
            <person name="Crous P."/>
            <person name="Grigoriev I."/>
        </authorList>
    </citation>
    <scope>NUCLEOTIDE SEQUENCE</scope>
    <source>
        <strain evidence="2">CBS 473.64</strain>
    </source>
</reference>
<evidence type="ECO:0000313" key="3">
    <source>
        <dbReference type="Proteomes" id="UP000799753"/>
    </source>
</evidence>
<feature type="non-terminal residue" evidence="2">
    <location>
        <position position="1"/>
    </location>
</feature>
<feature type="non-terminal residue" evidence="2">
    <location>
        <position position="186"/>
    </location>
</feature>
<name>A0A6A6RQE5_9PLEO</name>
<dbReference type="Pfam" id="PF07985">
    <property type="entry name" value="SRR1"/>
    <property type="match status" value="1"/>
</dbReference>
<dbReference type="EMBL" id="MU006793">
    <property type="protein sequence ID" value="KAF2637590.1"/>
    <property type="molecule type" value="Genomic_DNA"/>
</dbReference>
<dbReference type="OrthoDB" id="5318346at2759"/>
<dbReference type="Proteomes" id="UP000799753">
    <property type="component" value="Unassembled WGS sequence"/>
</dbReference>
<evidence type="ECO:0000313" key="2">
    <source>
        <dbReference type="EMBL" id="KAF2637590.1"/>
    </source>
</evidence>
<feature type="domain" description="SRR1-like" evidence="1">
    <location>
        <begin position="1"/>
        <end position="137"/>
    </location>
</feature>
<gene>
    <name evidence="2" type="ORF">P280DRAFT_381463</name>
</gene>
<dbReference type="InterPro" id="IPR012942">
    <property type="entry name" value="SRR1-like"/>
</dbReference>
<protein>
    <recommendedName>
        <fullName evidence="1">SRR1-like domain-containing protein</fullName>
    </recommendedName>
</protein>
<dbReference type="PANTHER" id="PTHR42080:SF1">
    <property type="entry name" value="SRR1-LIKE DOMAIN-CONTAINING PROTEIN"/>
    <property type="match status" value="1"/>
</dbReference>
<evidence type="ECO:0000259" key="1">
    <source>
        <dbReference type="Pfam" id="PF07985"/>
    </source>
</evidence>
<proteinExistence type="predicted"/>
<sequence length="186" mass="20706">IHKILSLGLGSLTAPEKGQTRRLKQLAIFLAIRAELSRKSGIEIHLYAQDPVFTRADESFLSSFSVGILRTTSGTSLGEAETIIDSLTLVYSPFLTLEAYEALLLGRRESVHAVRYLIGDDFAELEAKWPKRSEERRLVEKVVKGSVRGYKRRVVTGEGFWEDVDAAFGMGVYVKVDEGRGKGKSR</sequence>
<keyword evidence="3" id="KW-1185">Reference proteome</keyword>